<protein>
    <submittedName>
        <fullName evidence="2">Uncharacterized protein</fullName>
    </submittedName>
</protein>
<organism evidence="2 3">
    <name type="scientific">Aspergillus bertholletiae</name>
    <dbReference type="NCBI Taxonomy" id="1226010"/>
    <lineage>
        <taxon>Eukaryota</taxon>
        <taxon>Fungi</taxon>
        <taxon>Dikarya</taxon>
        <taxon>Ascomycota</taxon>
        <taxon>Pezizomycotina</taxon>
        <taxon>Eurotiomycetes</taxon>
        <taxon>Eurotiomycetidae</taxon>
        <taxon>Eurotiales</taxon>
        <taxon>Aspergillaceae</taxon>
        <taxon>Aspergillus</taxon>
        <taxon>Aspergillus subgen. Circumdati</taxon>
    </lineage>
</organism>
<keyword evidence="3" id="KW-1185">Reference proteome</keyword>
<feature type="transmembrane region" description="Helical" evidence="1">
    <location>
        <begin position="12"/>
        <end position="31"/>
    </location>
</feature>
<evidence type="ECO:0000256" key="1">
    <source>
        <dbReference type="SAM" id="Phobius"/>
    </source>
</evidence>
<accession>A0A5N7BDZ4</accession>
<evidence type="ECO:0000313" key="3">
    <source>
        <dbReference type="Proteomes" id="UP000326198"/>
    </source>
</evidence>
<gene>
    <name evidence="2" type="ORF">BDV26DRAFT_258381</name>
</gene>
<dbReference type="Proteomes" id="UP000326198">
    <property type="component" value="Unassembled WGS sequence"/>
</dbReference>
<evidence type="ECO:0000313" key="2">
    <source>
        <dbReference type="EMBL" id="KAE8380001.1"/>
    </source>
</evidence>
<reference evidence="2 3" key="1">
    <citation type="submission" date="2019-04" db="EMBL/GenBank/DDBJ databases">
        <title>Friends and foes A comparative genomics studyof 23 Aspergillus species from section Flavi.</title>
        <authorList>
            <consortium name="DOE Joint Genome Institute"/>
            <person name="Kjaerbolling I."/>
            <person name="Vesth T."/>
            <person name="Frisvad J.C."/>
            <person name="Nybo J.L."/>
            <person name="Theobald S."/>
            <person name="Kildgaard S."/>
            <person name="Isbrandt T."/>
            <person name="Kuo A."/>
            <person name="Sato A."/>
            <person name="Lyhne E.K."/>
            <person name="Kogle M.E."/>
            <person name="Wiebenga A."/>
            <person name="Kun R.S."/>
            <person name="Lubbers R.J."/>
            <person name="Makela M.R."/>
            <person name="Barry K."/>
            <person name="Chovatia M."/>
            <person name="Clum A."/>
            <person name="Daum C."/>
            <person name="Haridas S."/>
            <person name="He G."/>
            <person name="LaButti K."/>
            <person name="Lipzen A."/>
            <person name="Mondo S."/>
            <person name="Riley R."/>
            <person name="Salamov A."/>
            <person name="Simmons B.A."/>
            <person name="Magnuson J.K."/>
            <person name="Henrissat B."/>
            <person name="Mortensen U.H."/>
            <person name="Larsen T.O."/>
            <person name="Devries R.P."/>
            <person name="Grigoriev I.V."/>
            <person name="Machida M."/>
            <person name="Baker S.E."/>
            <person name="Andersen M.R."/>
        </authorList>
    </citation>
    <scope>NUCLEOTIDE SEQUENCE [LARGE SCALE GENOMIC DNA]</scope>
    <source>
        <strain evidence="2 3">IBT 29228</strain>
    </source>
</reference>
<sequence>MRARYCNYRRTVRLNSILSTFGVMNSAIAIATDPPQLVLFREPRRLPCFVK</sequence>
<dbReference type="AlphaFoldDB" id="A0A5N7BDZ4"/>
<dbReference type="OrthoDB" id="6500128at2759"/>
<dbReference type="EMBL" id="ML736187">
    <property type="protein sequence ID" value="KAE8380001.1"/>
    <property type="molecule type" value="Genomic_DNA"/>
</dbReference>
<proteinExistence type="predicted"/>
<keyword evidence="1" id="KW-1133">Transmembrane helix</keyword>
<name>A0A5N7BDZ4_9EURO</name>
<keyword evidence="1" id="KW-0812">Transmembrane</keyword>
<keyword evidence="1" id="KW-0472">Membrane</keyword>